<dbReference type="STRING" id="886377.Murru_2895"/>
<keyword evidence="4 6" id="KW-1133">Transmembrane helix</keyword>
<dbReference type="Pfam" id="PF00884">
    <property type="entry name" value="Sulfatase"/>
    <property type="match status" value="1"/>
</dbReference>
<organism evidence="8 9">
    <name type="scientific">Allomuricauda ruestringensis (strain DSM 13258 / CIP 107369 / LMG 19739 / B1)</name>
    <name type="common">Muricauda ruestringensis</name>
    <dbReference type="NCBI Taxonomy" id="886377"/>
    <lineage>
        <taxon>Bacteria</taxon>
        <taxon>Pseudomonadati</taxon>
        <taxon>Bacteroidota</taxon>
        <taxon>Flavobacteriia</taxon>
        <taxon>Flavobacteriales</taxon>
        <taxon>Flavobacteriaceae</taxon>
        <taxon>Flagellimonas</taxon>
    </lineage>
</organism>
<evidence type="ECO:0000313" key="9">
    <source>
        <dbReference type="Proteomes" id="UP000008908"/>
    </source>
</evidence>
<evidence type="ECO:0000256" key="5">
    <source>
        <dbReference type="ARBA" id="ARBA00023136"/>
    </source>
</evidence>
<feature type="transmembrane region" description="Helical" evidence="6">
    <location>
        <begin position="140"/>
        <end position="160"/>
    </location>
</feature>
<dbReference type="SUPFAM" id="SSF53649">
    <property type="entry name" value="Alkaline phosphatase-like"/>
    <property type="match status" value="1"/>
</dbReference>
<feature type="transmembrane region" description="Helical" evidence="6">
    <location>
        <begin position="20"/>
        <end position="42"/>
    </location>
</feature>
<sequence length="675" mass="77905">MKLILPNKSNSKILHYGSYYIQLALAFISLMLLFRVGEIFIYKTSHDLPTSTFDLLLSMWKMDLVFCLRYLPILYFLFVVISLASFKVAKWTYNGFMLLFFILELVFIFYYKSSLVLLGADLFSYSLGDIIQTVGSSGSIFAIVVLAIIIVSLFSMWYLWSIPRKIKLNLKPAIQVVLCFALLSIGHITQFKSQESAFEKEIVTNKTIHFVDAAHNYFSTKEVETDIYADSYLINTISSKMGKRLTYLQNTDFPFLHKSVEEDVLSPFFKTDSISPNIVFILVEGLGRAFSGEDAYLKSFTPFLDSLSQQGLYWKNTLSNTGRTFGVLPSILGALPFAENGYLDLGAKMPQQLSLLNLLKPNGYRTSFYYGGNASFDQMDLFLQQNNIDFIFDESSFDKRYKKLPSSSNFSWGYGDRELYAHYFETKEKIEPKPSLDIILTLTSHSPFQLNDHSKYLKLFEDHLNNLALSEASKDKYRIYADQYATILYADASLKWFISEYEKRDVFRNTIFIITGDHRLPEIPMRNKIDRYHVPLIIYSPMLKKTSTISSVSSHFDIAPSLYNFLANRYQYGKPSMNSWLGYGLDTLQNYRNLHVIPLMQTKADLLDIVVGTYHLNYVNLYQMDQHLDETPIENESIKLEVQAIFEAFKRRNNQVSKLKSMIPDSILRTYSMPQ</sequence>
<evidence type="ECO:0000256" key="1">
    <source>
        <dbReference type="ARBA" id="ARBA00004651"/>
    </source>
</evidence>
<comment type="subcellular location">
    <subcellularLocation>
        <location evidence="1">Cell membrane</location>
        <topology evidence="1">Multi-pass membrane protein</topology>
    </subcellularLocation>
</comment>
<dbReference type="GO" id="GO:0005886">
    <property type="term" value="C:plasma membrane"/>
    <property type="evidence" value="ECO:0007669"/>
    <property type="project" value="UniProtKB-SubCell"/>
</dbReference>
<dbReference type="eggNOG" id="COG1368">
    <property type="taxonomic scope" value="Bacteria"/>
</dbReference>
<accession>G2PJG9</accession>
<proteinExistence type="predicted"/>
<dbReference type="Gene3D" id="3.40.720.10">
    <property type="entry name" value="Alkaline Phosphatase, subunit A"/>
    <property type="match status" value="1"/>
</dbReference>
<evidence type="ECO:0000256" key="6">
    <source>
        <dbReference type="SAM" id="Phobius"/>
    </source>
</evidence>
<evidence type="ECO:0000259" key="7">
    <source>
        <dbReference type="Pfam" id="PF00884"/>
    </source>
</evidence>
<evidence type="ECO:0000256" key="4">
    <source>
        <dbReference type="ARBA" id="ARBA00022989"/>
    </source>
</evidence>
<evidence type="ECO:0000256" key="3">
    <source>
        <dbReference type="ARBA" id="ARBA00022692"/>
    </source>
</evidence>
<dbReference type="PANTHER" id="PTHR47371:SF3">
    <property type="entry name" value="PHOSPHOGLYCEROL TRANSFERASE I"/>
    <property type="match status" value="1"/>
</dbReference>
<feature type="transmembrane region" description="Helical" evidence="6">
    <location>
        <begin position="62"/>
        <end position="84"/>
    </location>
</feature>
<evidence type="ECO:0000256" key="2">
    <source>
        <dbReference type="ARBA" id="ARBA00022475"/>
    </source>
</evidence>
<dbReference type="PANTHER" id="PTHR47371">
    <property type="entry name" value="LIPOTEICHOIC ACID SYNTHASE"/>
    <property type="match status" value="1"/>
</dbReference>
<feature type="transmembrane region" description="Helical" evidence="6">
    <location>
        <begin position="96"/>
        <end position="120"/>
    </location>
</feature>
<dbReference type="AlphaFoldDB" id="G2PJG9"/>
<evidence type="ECO:0000313" key="8">
    <source>
        <dbReference type="EMBL" id="AEM71919.1"/>
    </source>
</evidence>
<dbReference type="InterPro" id="IPR017850">
    <property type="entry name" value="Alkaline_phosphatase_core_sf"/>
</dbReference>
<protein>
    <submittedName>
        <fullName evidence="8">Sulfatase</fullName>
    </submittedName>
</protein>
<gene>
    <name evidence="8" type="ordered locus">Murru_2895</name>
</gene>
<dbReference type="HOGENOM" id="CLU_019509_0_0_10"/>
<feature type="transmembrane region" description="Helical" evidence="6">
    <location>
        <begin position="172"/>
        <end position="189"/>
    </location>
</feature>
<dbReference type="InterPro" id="IPR000917">
    <property type="entry name" value="Sulfatase_N"/>
</dbReference>
<keyword evidence="9" id="KW-1185">Reference proteome</keyword>
<dbReference type="KEGG" id="mrs:Murru_2895"/>
<dbReference type="Proteomes" id="UP000008908">
    <property type="component" value="Chromosome"/>
</dbReference>
<dbReference type="EMBL" id="CP002999">
    <property type="protein sequence ID" value="AEM71919.1"/>
    <property type="molecule type" value="Genomic_DNA"/>
</dbReference>
<dbReference type="OrthoDB" id="9777768at2"/>
<keyword evidence="5 6" id="KW-0472">Membrane</keyword>
<feature type="domain" description="Sulfatase N-terminal" evidence="7">
    <location>
        <begin position="276"/>
        <end position="563"/>
    </location>
</feature>
<reference evidence="9" key="1">
    <citation type="submission" date="2011-08" db="EMBL/GenBank/DDBJ databases">
        <title>The complete genome of Muricauda ruestringensis DSM 13258.</title>
        <authorList>
            <person name="Lucas S."/>
            <person name="Han J."/>
            <person name="Lapidus A."/>
            <person name="Bruce D."/>
            <person name="Goodwin L."/>
            <person name="Pitluck S."/>
            <person name="Peters L."/>
            <person name="Kyrpides N."/>
            <person name="Mavromatis K."/>
            <person name="Ivanova N."/>
            <person name="Ovchinnikova G."/>
            <person name="Teshima H."/>
            <person name="Detter J.C."/>
            <person name="Tapia R."/>
            <person name="Han C."/>
            <person name="Land M."/>
            <person name="Hauser L."/>
            <person name="Markowitz V."/>
            <person name="Cheng J.-F."/>
            <person name="Hugenholtz P."/>
            <person name="Woyke T."/>
            <person name="Wu D."/>
            <person name="Spring S."/>
            <person name="Schroeder M."/>
            <person name="Brambilla E."/>
            <person name="Klenk H.-P."/>
            <person name="Eisen J.A."/>
        </authorList>
    </citation>
    <scope>NUCLEOTIDE SEQUENCE [LARGE SCALE GENOMIC DNA]</scope>
    <source>
        <strain evidence="9">DSM 13258 / LMG 19739 / B1</strain>
    </source>
</reference>
<dbReference type="CDD" id="cd16015">
    <property type="entry name" value="LTA_synthase"/>
    <property type="match status" value="1"/>
</dbReference>
<name>G2PJG9_ALLRU</name>
<keyword evidence="3 6" id="KW-0812">Transmembrane</keyword>
<dbReference type="InterPro" id="IPR050448">
    <property type="entry name" value="OpgB/LTA_synthase_biosynth"/>
</dbReference>
<reference evidence="8 9" key="2">
    <citation type="journal article" date="2012" name="Stand. Genomic Sci.">
        <title>Complete genome sequence of the facultatively anaerobic, appendaged bacterium Muricauda ruestringensis type strain (B1(T)).</title>
        <authorList>
            <person name="Huntemann M."/>
            <person name="Teshima H."/>
            <person name="Lapidus A."/>
            <person name="Nolan M."/>
            <person name="Lucas S."/>
            <person name="Hammon N."/>
            <person name="Deshpande S."/>
            <person name="Cheng J.F."/>
            <person name="Tapia R."/>
            <person name="Goodwin L.A."/>
            <person name="Pitluck S."/>
            <person name="Liolios K."/>
            <person name="Pagani I."/>
            <person name="Ivanova N."/>
            <person name="Mavromatis K."/>
            <person name="Mikhailova N."/>
            <person name="Pati A."/>
            <person name="Chen A."/>
            <person name="Palaniappan K."/>
            <person name="Land M."/>
            <person name="Hauser L."/>
            <person name="Pan C."/>
            <person name="Brambilla E.M."/>
            <person name="Rohde M."/>
            <person name="Spring S."/>
            <person name="Goker M."/>
            <person name="Detter J.C."/>
            <person name="Bristow J."/>
            <person name="Eisen J.A."/>
            <person name="Markowitz V."/>
            <person name="Hugenholtz P."/>
            <person name="Kyrpides N.C."/>
            <person name="Klenk H.P."/>
            <person name="Woyke T."/>
        </authorList>
    </citation>
    <scope>NUCLEOTIDE SEQUENCE [LARGE SCALE GENOMIC DNA]</scope>
    <source>
        <strain evidence="9">DSM 13258 / LMG 19739 / B1</strain>
    </source>
</reference>
<keyword evidence="2" id="KW-1003">Cell membrane</keyword>